<organism evidence="2 3">
    <name type="scientific">Desulfosarcina alkanivorans</name>
    <dbReference type="NCBI Taxonomy" id="571177"/>
    <lineage>
        <taxon>Bacteria</taxon>
        <taxon>Pseudomonadati</taxon>
        <taxon>Thermodesulfobacteriota</taxon>
        <taxon>Desulfobacteria</taxon>
        <taxon>Desulfobacterales</taxon>
        <taxon>Desulfosarcinaceae</taxon>
        <taxon>Desulfosarcina</taxon>
    </lineage>
</organism>
<sequence length="145" mass="16478">MSLMTTTMQKRFTLMLAPALVGLAGVWCSRMLGLFGPIRPAGDRWAPVLFVLSVVSAAAAPILIRTLFAHRMRHRHHVSEAAFLRFQRLQLLVVMATPYLALAAYILAVPRFYLAGTGLAMLYALYYHFPTARRLVFDRRIFRVR</sequence>
<keyword evidence="3" id="KW-1185">Reference proteome</keyword>
<protein>
    <submittedName>
        <fullName evidence="2">Uncharacterized protein</fullName>
    </submittedName>
</protein>
<keyword evidence="1" id="KW-0812">Transmembrane</keyword>
<feature type="transmembrane region" description="Helical" evidence="1">
    <location>
        <begin position="89"/>
        <end position="106"/>
    </location>
</feature>
<accession>A0A5K7YNQ9</accession>
<evidence type="ECO:0000256" key="1">
    <source>
        <dbReference type="SAM" id="Phobius"/>
    </source>
</evidence>
<evidence type="ECO:0000313" key="2">
    <source>
        <dbReference type="EMBL" id="BBO70836.1"/>
    </source>
</evidence>
<reference evidence="2 3" key="1">
    <citation type="submission" date="2019-11" db="EMBL/GenBank/DDBJ databases">
        <title>Comparative genomics of hydrocarbon-degrading Desulfosarcina strains.</title>
        <authorList>
            <person name="Watanabe M."/>
            <person name="Kojima H."/>
            <person name="Fukui M."/>
        </authorList>
    </citation>
    <scope>NUCLEOTIDE SEQUENCE [LARGE SCALE GENOMIC DNA]</scope>
    <source>
        <strain evidence="2 3">PL12</strain>
    </source>
</reference>
<feature type="transmembrane region" description="Helical" evidence="1">
    <location>
        <begin position="44"/>
        <end position="68"/>
    </location>
</feature>
<name>A0A5K7YNQ9_9BACT</name>
<gene>
    <name evidence="2" type="ORF">DSCA_47660</name>
</gene>
<dbReference type="AlphaFoldDB" id="A0A5K7YNQ9"/>
<keyword evidence="1" id="KW-0472">Membrane</keyword>
<dbReference type="Proteomes" id="UP000427906">
    <property type="component" value="Chromosome"/>
</dbReference>
<proteinExistence type="predicted"/>
<keyword evidence="1" id="KW-1133">Transmembrane helix</keyword>
<dbReference type="EMBL" id="AP021874">
    <property type="protein sequence ID" value="BBO70836.1"/>
    <property type="molecule type" value="Genomic_DNA"/>
</dbReference>
<dbReference type="KEGG" id="dalk:DSCA_47660"/>
<evidence type="ECO:0000313" key="3">
    <source>
        <dbReference type="Proteomes" id="UP000427906"/>
    </source>
</evidence>
<feature type="transmembrane region" description="Helical" evidence="1">
    <location>
        <begin position="112"/>
        <end position="129"/>
    </location>
</feature>